<evidence type="ECO:0000313" key="2">
    <source>
        <dbReference type="EMBL" id="MBA0550712.1"/>
    </source>
</evidence>
<feature type="domain" description="DUF4283" evidence="1">
    <location>
        <begin position="10"/>
        <end position="46"/>
    </location>
</feature>
<sequence length="55" mass="6464">MSMDKDDPTLDFNDEEDFKNVLTKGPWVIFGQYLTVRHWLPNFSMAQDEVESQVV</sequence>
<keyword evidence="3" id="KW-1185">Reference proteome</keyword>
<dbReference type="AlphaFoldDB" id="A0A7J8LEG1"/>
<dbReference type="EMBL" id="JABEZX010000002">
    <property type="protein sequence ID" value="MBA0550712.1"/>
    <property type="molecule type" value="Genomic_DNA"/>
</dbReference>
<accession>A0A7J8LEG1</accession>
<name>A0A7J8LEG1_9ROSI</name>
<proteinExistence type="predicted"/>
<reference evidence="2 3" key="1">
    <citation type="journal article" date="2019" name="Genome Biol. Evol.">
        <title>Insights into the evolution of the New World diploid cottons (Gossypium, subgenus Houzingenia) based on genome sequencing.</title>
        <authorList>
            <person name="Grover C.E."/>
            <person name="Arick M.A. 2nd"/>
            <person name="Thrash A."/>
            <person name="Conover J.L."/>
            <person name="Sanders W.S."/>
            <person name="Peterson D.G."/>
            <person name="Frelichowski J.E."/>
            <person name="Scheffler J.A."/>
            <person name="Scheffler B.E."/>
            <person name="Wendel J.F."/>
        </authorList>
    </citation>
    <scope>NUCLEOTIDE SEQUENCE [LARGE SCALE GENOMIC DNA]</scope>
    <source>
        <strain evidence="2">157</strain>
        <tissue evidence="2">Leaf</tissue>
    </source>
</reference>
<evidence type="ECO:0000313" key="3">
    <source>
        <dbReference type="Proteomes" id="UP000593572"/>
    </source>
</evidence>
<protein>
    <recommendedName>
        <fullName evidence="1">DUF4283 domain-containing protein</fullName>
    </recommendedName>
</protein>
<gene>
    <name evidence="2" type="ORF">Golob_021635</name>
</gene>
<comment type="caution">
    <text evidence="2">The sequence shown here is derived from an EMBL/GenBank/DDBJ whole genome shotgun (WGS) entry which is preliminary data.</text>
</comment>
<organism evidence="2 3">
    <name type="scientific">Gossypium lobatum</name>
    <dbReference type="NCBI Taxonomy" id="34289"/>
    <lineage>
        <taxon>Eukaryota</taxon>
        <taxon>Viridiplantae</taxon>
        <taxon>Streptophyta</taxon>
        <taxon>Embryophyta</taxon>
        <taxon>Tracheophyta</taxon>
        <taxon>Spermatophyta</taxon>
        <taxon>Magnoliopsida</taxon>
        <taxon>eudicotyledons</taxon>
        <taxon>Gunneridae</taxon>
        <taxon>Pentapetalae</taxon>
        <taxon>rosids</taxon>
        <taxon>malvids</taxon>
        <taxon>Malvales</taxon>
        <taxon>Malvaceae</taxon>
        <taxon>Malvoideae</taxon>
        <taxon>Gossypium</taxon>
    </lineage>
</organism>
<evidence type="ECO:0000259" key="1">
    <source>
        <dbReference type="Pfam" id="PF14111"/>
    </source>
</evidence>
<dbReference type="Pfam" id="PF14111">
    <property type="entry name" value="DUF4283"/>
    <property type="match status" value="1"/>
</dbReference>
<dbReference type="InterPro" id="IPR025558">
    <property type="entry name" value="DUF4283"/>
</dbReference>
<dbReference type="Proteomes" id="UP000593572">
    <property type="component" value="Unassembled WGS sequence"/>
</dbReference>